<accession>A0A8S5MU78</accession>
<name>A0A8S5MU78_9CAUD</name>
<evidence type="ECO:0000313" key="1">
    <source>
        <dbReference type="EMBL" id="DAD85897.1"/>
    </source>
</evidence>
<dbReference type="InterPro" id="IPR046164">
    <property type="entry name" value="DUF6166"/>
</dbReference>
<sequence length="98" mass="10936">MPLLVADVTCSRDADGKAHVNIPQRIRYHSPSGIEWGYGGSGPADLALNILSLYVEERTAYELHQQFKNDFITVMPHEGGTIKREDIIAWLETKKALA</sequence>
<dbReference type="EMBL" id="BK014990">
    <property type="protein sequence ID" value="DAD85897.1"/>
    <property type="molecule type" value="Genomic_DNA"/>
</dbReference>
<reference evidence="1" key="1">
    <citation type="journal article" date="2021" name="Proc. Natl. Acad. Sci. U.S.A.">
        <title>A Catalog of Tens of Thousands of Viruses from Human Metagenomes Reveals Hidden Associations with Chronic Diseases.</title>
        <authorList>
            <person name="Tisza M.J."/>
            <person name="Buck C.B."/>
        </authorList>
    </citation>
    <scope>NUCLEOTIDE SEQUENCE</scope>
    <source>
        <strain evidence="1">CtGdK3</strain>
    </source>
</reference>
<proteinExistence type="predicted"/>
<protein>
    <submittedName>
        <fullName evidence="1">Uncharacterized protein</fullName>
    </submittedName>
</protein>
<dbReference type="Pfam" id="PF19663">
    <property type="entry name" value="DUF6166"/>
    <property type="match status" value="1"/>
</dbReference>
<organism evidence="1">
    <name type="scientific">Siphoviridae sp. ctGdK3</name>
    <dbReference type="NCBI Taxonomy" id="2826222"/>
    <lineage>
        <taxon>Viruses</taxon>
        <taxon>Duplodnaviria</taxon>
        <taxon>Heunggongvirae</taxon>
        <taxon>Uroviricota</taxon>
        <taxon>Caudoviricetes</taxon>
    </lineage>
</organism>